<evidence type="ECO:0000256" key="4">
    <source>
        <dbReference type="ARBA" id="ARBA00005451"/>
    </source>
</evidence>
<feature type="region of interest" description="Disordered" evidence="26">
    <location>
        <begin position="930"/>
        <end position="958"/>
    </location>
</feature>
<keyword evidence="10" id="KW-0507">mRNA processing</keyword>
<feature type="region of interest" description="Disordered" evidence="26">
    <location>
        <begin position="274"/>
        <end position="319"/>
    </location>
</feature>
<evidence type="ECO:0000256" key="27">
    <source>
        <dbReference type="SAM" id="Phobius"/>
    </source>
</evidence>
<dbReference type="InterPro" id="IPR018517">
    <property type="entry name" value="tRNA_hU_synthase_CS"/>
</dbReference>
<reference evidence="31 32" key="1">
    <citation type="submission" date="2015-08" db="EMBL/GenBank/DDBJ databases">
        <title>Emmonsia species relationships and genome sequence.</title>
        <authorList>
            <person name="Cuomo C.A."/>
            <person name="Schwartz I.S."/>
            <person name="Kenyon C."/>
            <person name="De Hoog G.S."/>
            <person name="Govender N.P."/>
            <person name="Botha A."/>
            <person name="Moreno L."/>
            <person name="De Vries M."/>
            <person name="Munoz J.F."/>
            <person name="Stielow J.B."/>
        </authorList>
    </citation>
    <scope>NUCLEOTIDE SEQUENCE [LARGE SCALE GENOMIC DNA]</scope>
    <source>
        <strain evidence="31 32">EI222</strain>
    </source>
</reference>
<keyword evidence="11" id="KW-0819">tRNA processing</keyword>
<keyword evidence="7" id="KW-0963">Cytoplasm</keyword>
<evidence type="ECO:0000256" key="17">
    <source>
        <dbReference type="ARBA" id="ARBA00023002"/>
    </source>
</evidence>
<comment type="catalytic activity">
    <reaction evidence="23">
        <text>a 5,6-dihydrouridine in mRNA + NAD(+) = a uridine in mRNA + NADH + H(+)</text>
        <dbReference type="Rhea" id="RHEA:69851"/>
        <dbReference type="Rhea" id="RHEA-COMP:14658"/>
        <dbReference type="Rhea" id="RHEA-COMP:17789"/>
        <dbReference type="ChEBI" id="CHEBI:15378"/>
        <dbReference type="ChEBI" id="CHEBI:57540"/>
        <dbReference type="ChEBI" id="CHEBI:57945"/>
        <dbReference type="ChEBI" id="CHEBI:65315"/>
        <dbReference type="ChEBI" id="CHEBI:74443"/>
    </reaction>
    <physiologicalReaction direction="right-to-left" evidence="23">
        <dbReference type="Rhea" id="RHEA:69853"/>
    </physiologicalReaction>
</comment>
<evidence type="ECO:0000259" key="30">
    <source>
        <dbReference type="Pfam" id="PF18035"/>
    </source>
</evidence>
<dbReference type="OrthoDB" id="259935at2759"/>
<dbReference type="Pfam" id="PF05529">
    <property type="entry name" value="Bap31"/>
    <property type="match status" value="1"/>
</dbReference>
<dbReference type="Gene3D" id="3.20.20.70">
    <property type="entry name" value="Aldolase class I"/>
    <property type="match status" value="1"/>
</dbReference>
<keyword evidence="18" id="KW-0520">NAD</keyword>
<dbReference type="InterPro" id="IPR035587">
    <property type="entry name" value="DUS-like_FMN-bd"/>
</dbReference>
<proteinExistence type="inferred from homology"/>
<keyword evidence="13" id="KW-0677">Repeat</keyword>
<evidence type="ECO:0000256" key="12">
    <source>
        <dbReference type="ARBA" id="ARBA00022723"/>
    </source>
</evidence>
<comment type="cofactor">
    <cofactor evidence="1">
        <name>FMN</name>
        <dbReference type="ChEBI" id="CHEBI:58210"/>
    </cofactor>
</comment>
<keyword evidence="19" id="KW-0539">Nucleus</keyword>
<comment type="catalytic activity">
    <reaction evidence="25">
        <text>5,6-dihydrouridine(47) in tRNA + NADP(+) = uridine(47) in tRNA + NADPH + H(+)</text>
        <dbReference type="Rhea" id="RHEA:53360"/>
        <dbReference type="Rhea" id="RHEA-COMP:13539"/>
        <dbReference type="Rhea" id="RHEA-COMP:13540"/>
        <dbReference type="ChEBI" id="CHEBI:15378"/>
        <dbReference type="ChEBI" id="CHEBI:57783"/>
        <dbReference type="ChEBI" id="CHEBI:58349"/>
        <dbReference type="ChEBI" id="CHEBI:65315"/>
        <dbReference type="ChEBI" id="CHEBI:74443"/>
        <dbReference type="EC" id="1.3.1.89"/>
    </reaction>
    <physiologicalReaction direction="right-to-left" evidence="25">
        <dbReference type="Rhea" id="RHEA:53362"/>
    </physiologicalReaction>
</comment>
<keyword evidence="15" id="KW-0862">Zinc</keyword>
<evidence type="ECO:0000256" key="20">
    <source>
        <dbReference type="ARBA" id="ARBA00031322"/>
    </source>
</evidence>
<dbReference type="GO" id="GO:0005634">
    <property type="term" value="C:nucleus"/>
    <property type="evidence" value="ECO:0007669"/>
    <property type="project" value="UniProtKB-SubCell"/>
</dbReference>
<keyword evidence="8" id="KW-0285">Flavoprotein</keyword>
<feature type="transmembrane region" description="Helical" evidence="27">
    <location>
        <begin position="749"/>
        <end position="773"/>
    </location>
</feature>
<evidence type="ECO:0000256" key="15">
    <source>
        <dbReference type="ARBA" id="ARBA00022833"/>
    </source>
</evidence>
<evidence type="ECO:0000256" key="16">
    <source>
        <dbReference type="ARBA" id="ARBA00022857"/>
    </source>
</evidence>
<evidence type="ECO:0000313" key="32">
    <source>
        <dbReference type="Proteomes" id="UP000242791"/>
    </source>
</evidence>
<evidence type="ECO:0000256" key="8">
    <source>
        <dbReference type="ARBA" id="ARBA00022630"/>
    </source>
</evidence>
<keyword evidence="27" id="KW-0472">Membrane</keyword>
<dbReference type="Gene3D" id="1.20.5.110">
    <property type="match status" value="1"/>
</dbReference>
<dbReference type="PANTHER" id="PTHR45846">
    <property type="entry name" value="TRNA-DIHYDROURIDINE(47) SYNTHASE [NAD(P)(+)]-LIKE"/>
    <property type="match status" value="1"/>
</dbReference>
<dbReference type="Pfam" id="PF25585">
    <property type="entry name" value="zf-CCCH_DUS3L"/>
    <property type="match status" value="2"/>
</dbReference>
<feature type="domain" description="Bap31/Bap29 cytoplasmic coiled-coil" evidence="30">
    <location>
        <begin position="908"/>
        <end position="957"/>
    </location>
</feature>
<keyword evidence="27" id="KW-0812">Transmembrane</keyword>
<dbReference type="VEuPathDB" id="FungiDB:ACJ73_02668"/>
<dbReference type="PANTHER" id="PTHR45846:SF1">
    <property type="entry name" value="TRNA-DIHYDROURIDINE(47) SYNTHASE [NAD(P)(+)]-LIKE"/>
    <property type="match status" value="1"/>
</dbReference>
<feature type="compositionally biased region" description="Basic and acidic residues" evidence="26">
    <location>
        <begin position="54"/>
        <end position="69"/>
    </location>
</feature>
<evidence type="ECO:0000256" key="7">
    <source>
        <dbReference type="ARBA" id="ARBA00022490"/>
    </source>
</evidence>
<feature type="domain" description="BAP29/BAP31 transmembrane" evidence="29">
    <location>
        <begin position="752"/>
        <end position="886"/>
    </location>
</feature>
<evidence type="ECO:0000256" key="3">
    <source>
        <dbReference type="ARBA" id="ARBA00004496"/>
    </source>
</evidence>
<evidence type="ECO:0000256" key="1">
    <source>
        <dbReference type="ARBA" id="ARBA00001917"/>
    </source>
</evidence>
<dbReference type="GO" id="GO:0008270">
    <property type="term" value="F:zinc ion binding"/>
    <property type="evidence" value="ECO:0007669"/>
    <property type="project" value="UniProtKB-KW"/>
</dbReference>
<evidence type="ECO:0000256" key="25">
    <source>
        <dbReference type="ARBA" id="ARBA00049513"/>
    </source>
</evidence>
<protein>
    <recommendedName>
        <fullName evidence="6">tRNA-dihydrouridine(47) synthase [NAD(P)(+)]</fullName>
        <ecNumber evidence="5">1.3.1.89</ecNumber>
    </recommendedName>
    <alternativeName>
        <fullName evidence="20">tRNA-dihydrouridine synthase 3</fullName>
    </alternativeName>
</protein>
<evidence type="ECO:0000256" key="23">
    <source>
        <dbReference type="ARBA" id="ARBA00048342"/>
    </source>
</evidence>
<dbReference type="FunFam" id="3.20.20.70:FF:000145">
    <property type="entry name" value="tRNA-dihydrouridine(47) synthase [NAD(P)(+)]"/>
    <property type="match status" value="1"/>
</dbReference>
<evidence type="ECO:0000256" key="19">
    <source>
        <dbReference type="ARBA" id="ARBA00023242"/>
    </source>
</evidence>
<evidence type="ECO:0000256" key="2">
    <source>
        <dbReference type="ARBA" id="ARBA00004123"/>
    </source>
</evidence>
<evidence type="ECO:0000256" key="9">
    <source>
        <dbReference type="ARBA" id="ARBA00022643"/>
    </source>
</evidence>
<keyword evidence="27" id="KW-1133">Transmembrane helix</keyword>
<dbReference type="InterPro" id="IPR013785">
    <property type="entry name" value="Aldolase_TIM"/>
</dbReference>
<keyword evidence="9" id="KW-0288">FMN</keyword>
<dbReference type="Pfam" id="PF18035">
    <property type="entry name" value="Bap31_Bap29_C"/>
    <property type="match status" value="1"/>
</dbReference>
<keyword evidence="32" id="KW-1185">Reference proteome</keyword>
<name>A0A1J9RE66_9EURO</name>
<dbReference type="GO" id="GO:0050660">
    <property type="term" value="F:flavin adenine dinucleotide binding"/>
    <property type="evidence" value="ECO:0007669"/>
    <property type="project" value="InterPro"/>
</dbReference>
<accession>A0A1J9RE66</accession>
<dbReference type="GO" id="GO:0003723">
    <property type="term" value="F:RNA binding"/>
    <property type="evidence" value="ECO:0007669"/>
    <property type="project" value="TreeGrafter"/>
</dbReference>
<comment type="similarity">
    <text evidence="4">Belongs to the Dus family. Dus3 subfamily.</text>
</comment>
<dbReference type="EMBL" id="LGTZ01000293">
    <property type="protein sequence ID" value="OJD25957.1"/>
    <property type="molecule type" value="Genomic_DNA"/>
</dbReference>
<keyword evidence="12" id="KW-0479">Metal-binding</keyword>
<dbReference type="GO" id="GO:0102265">
    <property type="term" value="F:tRNA-dihydrouridine47 synthase activity"/>
    <property type="evidence" value="ECO:0007669"/>
    <property type="project" value="UniProtKB-EC"/>
</dbReference>
<feature type="region of interest" description="Disordered" evidence="26">
    <location>
        <begin position="1"/>
        <end position="127"/>
    </location>
</feature>
<comment type="caution">
    <text evidence="31">The sequence shown here is derived from an EMBL/GenBank/DDBJ whole genome shotgun (WGS) entry which is preliminary data.</text>
</comment>
<dbReference type="InterPro" id="IPR041672">
    <property type="entry name" value="Bap31/Bap29_C"/>
</dbReference>
<dbReference type="Pfam" id="PF01207">
    <property type="entry name" value="Dus"/>
    <property type="match status" value="2"/>
</dbReference>
<evidence type="ECO:0000256" key="13">
    <source>
        <dbReference type="ARBA" id="ARBA00022737"/>
    </source>
</evidence>
<evidence type="ECO:0000256" key="5">
    <source>
        <dbReference type="ARBA" id="ARBA00012376"/>
    </source>
</evidence>
<dbReference type="Proteomes" id="UP000242791">
    <property type="component" value="Unassembled WGS sequence"/>
</dbReference>
<dbReference type="STRING" id="1658174.A0A1J9RE66"/>
<dbReference type="PROSITE" id="PS01136">
    <property type="entry name" value="UPF0034"/>
    <property type="match status" value="1"/>
</dbReference>
<comment type="subcellular location">
    <subcellularLocation>
        <location evidence="3">Cytoplasm</location>
    </subcellularLocation>
    <subcellularLocation>
        <location evidence="2">Nucleus</location>
    </subcellularLocation>
</comment>
<dbReference type="GO" id="GO:0005737">
    <property type="term" value="C:cytoplasm"/>
    <property type="evidence" value="ECO:0007669"/>
    <property type="project" value="UniProtKB-SubCell"/>
</dbReference>
<dbReference type="GO" id="GO:0006397">
    <property type="term" value="P:mRNA processing"/>
    <property type="evidence" value="ECO:0007669"/>
    <property type="project" value="UniProtKB-KW"/>
</dbReference>
<evidence type="ECO:0000256" key="24">
    <source>
        <dbReference type="ARBA" id="ARBA00049447"/>
    </source>
</evidence>
<dbReference type="CDD" id="cd02801">
    <property type="entry name" value="DUS_like_FMN"/>
    <property type="match status" value="1"/>
</dbReference>
<keyword evidence="16" id="KW-0521">NADP</keyword>
<evidence type="ECO:0000256" key="11">
    <source>
        <dbReference type="ARBA" id="ARBA00022694"/>
    </source>
</evidence>
<dbReference type="SUPFAM" id="SSF51395">
    <property type="entry name" value="FMN-linked oxidoreductases"/>
    <property type="match status" value="1"/>
</dbReference>
<evidence type="ECO:0000256" key="18">
    <source>
        <dbReference type="ARBA" id="ARBA00023027"/>
    </source>
</evidence>
<evidence type="ECO:0000256" key="14">
    <source>
        <dbReference type="ARBA" id="ARBA00022771"/>
    </source>
</evidence>
<evidence type="ECO:0000256" key="6">
    <source>
        <dbReference type="ARBA" id="ARBA00022143"/>
    </source>
</evidence>
<dbReference type="AlphaFoldDB" id="A0A1J9RE66"/>
<comment type="catalytic activity">
    <reaction evidence="22">
        <text>5,6-dihydrouridine(47) in tRNA + NAD(+) = uridine(47) in tRNA + NADH + H(+)</text>
        <dbReference type="Rhea" id="RHEA:53364"/>
        <dbReference type="Rhea" id="RHEA-COMP:13539"/>
        <dbReference type="Rhea" id="RHEA-COMP:13540"/>
        <dbReference type="ChEBI" id="CHEBI:15378"/>
        <dbReference type="ChEBI" id="CHEBI:57540"/>
        <dbReference type="ChEBI" id="CHEBI:57945"/>
        <dbReference type="ChEBI" id="CHEBI:65315"/>
        <dbReference type="ChEBI" id="CHEBI:74443"/>
        <dbReference type="EC" id="1.3.1.89"/>
    </reaction>
    <physiologicalReaction direction="right-to-left" evidence="22">
        <dbReference type="Rhea" id="RHEA:53366"/>
    </physiologicalReaction>
</comment>
<comment type="function">
    <text evidence="21">Catalyzes the synthesis of dihydrouridine, a modified base found in the D-loop of most tRNAs. Specifically modifies U47 in cytoplasmic tRNAs. Catalyzes the synthesis of dihydrouridine in some mRNAs, thereby affecting their translation.</text>
</comment>
<evidence type="ECO:0000259" key="28">
    <source>
        <dbReference type="Pfam" id="PF01207"/>
    </source>
</evidence>
<organism evidence="31 32">
    <name type="scientific">Blastomyces percursus</name>
    <dbReference type="NCBI Taxonomy" id="1658174"/>
    <lineage>
        <taxon>Eukaryota</taxon>
        <taxon>Fungi</taxon>
        <taxon>Dikarya</taxon>
        <taxon>Ascomycota</taxon>
        <taxon>Pezizomycotina</taxon>
        <taxon>Eurotiomycetes</taxon>
        <taxon>Eurotiomycetidae</taxon>
        <taxon>Onygenales</taxon>
        <taxon>Ajellomycetaceae</taxon>
        <taxon>Blastomyces</taxon>
    </lineage>
</organism>
<evidence type="ECO:0000256" key="22">
    <source>
        <dbReference type="ARBA" id="ARBA00048266"/>
    </source>
</evidence>
<feature type="compositionally biased region" description="Basic and acidic residues" evidence="26">
    <location>
        <begin position="930"/>
        <end position="942"/>
    </location>
</feature>
<comment type="catalytic activity">
    <reaction evidence="24">
        <text>a 5,6-dihydrouridine in mRNA + NADP(+) = a uridine in mRNA + NADPH + H(+)</text>
        <dbReference type="Rhea" id="RHEA:69855"/>
        <dbReference type="Rhea" id="RHEA-COMP:14658"/>
        <dbReference type="Rhea" id="RHEA-COMP:17789"/>
        <dbReference type="ChEBI" id="CHEBI:15378"/>
        <dbReference type="ChEBI" id="CHEBI:57783"/>
        <dbReference type="ChEBI" id="CHEBI:58349"/>
        <dbReference type="ChEBI" id="CHEBI:65315"/>
        <dbReference type="ChEBI" id="CHEBI:74443"/>
    </reaction>
    <physiologicalReaction direction="right-to-left" evidence="24">
        <dbReference type="Rhea" id="RHEA:69857"/>
    </physiologicalReaction>
</comment>
<sequence length="958" mass="106983">MDPGSNNQAEIASGRVVGKPNGLARVEEFEESPAKRIKLDGQPVSDSQTPAKSGIERKKGVAPIKKDYLIDVPQGTTQASPRALPNDDAAEAAKHHEQEGNSGRQKGGKREKKGGQNTKRTFGRSQDEKQLCQTVAYHSEFSPKPCPWGKSCKFEHDIRKYLKNYKRADLDTFGGVCPVWEAKGRCPAGWKCRFVGSHMTEKDTEDGRKELVLVEDASRMKNPTSENGIGIDGAVNVVSTEDKLALAKKRYKTPKADSYTTWIDTVSREVEKNLHGRSQDETASVPNKADGPGASDTKDEKEDNRAQYTEPPFLPSEKRRVYFGPETPVLAPLTTQGNLPFRRLCVDLGAQLTYSEMAMSMSLVQGSKSEWALMKAHEAEILPPTVNPQQTTVKNYDNSRDLKFGVQITGNKPWVALRATEALTALCPHLRVIDMNCGCPIDMVFREGSGSALLDHASKLEKMLRGMNAVSGEIPITAKIRMGTKDSNPTATKLIERLICGGVESHEIGQGPPGVAAITLHGRSRQQRYSRQADWEYISQCAALVKRLNEQTEIATDTIKEPDARCQPATGKVFFLGNGDCYTHEDYFNGIQKSGVDTVMVARGALMKPWIFEEIEKGQYLDKSATERLALVEKFAKYGLEAWGSDEYGIGNTRRFLLEYLSFTHRYIPVGLLEYLPPSIQDRPPAWKGRNELETLLGSDNYRDWIKISEMFLGPAHKDFKFEPKHKSNSYEIVAEGGFAVREIETYSLLVIVFLLLVVEMVIFVGLIVPLPFTVKRKLFTFISESPVIAKLQYGMKITFIFILILFIDSVNRVYRVQTELSTHSKEMGGAGTATLGAERMEVQARKFYSQRNMYLCGFTLFLSLILNRTYTMILEVLRLEDKVKQLQGDKRAGGKESVKLAEAGDPGEISRLRKELAAREKDIEALKKQSEGLSREYEKLGDQVSSQNPDSTPKKDR</sequence>
<dbReference type="EC" id="1.3.1.89" evidence="5"/>
<feature type="domain" description="DUS-like FMN-binding" evidence="28">
    <location>
        <begin position="570"/>
        <end position="638"/>
    </location>
</feature>
<evidence type="ECO:0000256" key="10">
    <source>
        <dbReference type="ARBA" id="ARBA00022664"/>
    </source>
</evidence>
<gene>
    <name evidence="31" type="ORF">ACJ73_02668</name>
</gene>
<feature type="compositionally biased region" description="Polar residues" evidence="26">
    <location>
        <begin position="1"/>
        <end position="10"/>
    </location>
</feature>
<keyword evidence="14" id="KW-0863">Zinc-finger</keyword>
<feature type="compositionally biased region" description="Basic and acidic residues" evidence="26">
    <location>
        <begin position="296"/>
        <end position="305"/>
    </location>
</feature>
<feature type="domain" description="DUS-like FMN-binding" evidence="28">
    <location>
        <begin position="330"/>
        <end position="541"/>
    </location>
</feature>
<evidence type="ECO:0000259" key="29">
    <source>
        <dbReference type="Pfam" id="PF05529"/>
    </source>
</evidence>
<evidence type="ECO:0000313" key="31">
    <source>
        <dbReference type="EMBL" id="OJD25957.1"/>
    </source>
</evidence>
<dbReference type="InterPro" id="IPR040463">
    <property type="entry name" value="BAP29/BAP31_N"/>
</dbReference>
<evidence type="ECO:0000256" key="21">
    <source>
        <dbReference type="ARBA" id="ARBA00045934"/>
    </source>
</evidence>
<evidence type="ECO:0000256" key="26">
    <source>
        <dbReference type="SAM" id="MobiDB-lite"/>
    </source>
</evidence>
<keyword evidence="17" id="KW-0560">Oxidoreductase</keyword>
<feature type="transmembrane region" description="Helical" evidence="27">
    <location>
        <begin position="853"/>
        <end position="871"/>
    </location>
</feature>